<keyword evidence="3" id="KW-1185">Reference proteome</keyword>
<dbReference type="SUPFAM" id="SSF47336">
    <property type="entry name" value="ACP-like"/>
    <property type="match status" value="1"/>
</dbReference>
<dbReference type="STRING" id="145854.GA0074692_0981"/>
<dbReference type="PROSITE" id="PS50075">
    <property type="entry name" value="CARRIER"/>
    <property type="match status" value="1"/>
</dbReference>
<gene>
    <name evidence="2" type="ORF">GA0074692_0981</name>
</gene>
<accession>A0A1C6RUM6</accession>
<protein>
    <submittedName>
        <fullName evidence="2">Phosphopantetheine attachment site</fullName>
    </submittedName>
</protein>
<dbReference type="OrthoDB" id="2665189at2"/>
<organism evidence="2 3">
    <name type="scientific">Micromonospora pallida</name>
    <dbReference type="NCBI Taxonomy" id="145854"/>
    <lineage>
        <taxon>Bacteria</taxon>
        <taxon>Bacillati</taxon>
        <taxon>Actinomycetota</taxon>
        <taxon>Actinomycetes</taxon>
        <taxon>Micromonosporales</taxon>
        <taxon>Micromonosporaceae</taxon>
        <taxon>Micromonospora</taxon>
    </lineage>
</organism>
<feature type="domain" description="Carrier" evidence="1">
    <location>
        <begin position="4"/>
        <end position="82"/>
    </location>
</feature>
<dbReference type="AlphaFoldDB" id="A0A1C6RUM6"/>
<dbReference type="Proteomes" id="UP000198959">
    <property type="component" value="Unassembled WGS sequence"/>
</dbReference>
<evidence type="ECO:0000259" key="1">
    <source>
        <dbReference type="PROSITE" id="PS50075"/>
    </source>
</evidence>
<dbReference type="InterPro" id="IPR009081">
    <property type="entry name" value="PP-bd_ACP"/>
</dbReference>
<evidence type="ECO:0000313" key="2">
    <source>
        <dbReference type="EMBL" id="SCL20782.1"/>
    </source>
</evidence>
<evidence type="ECO:0000313" key="3">
    <source>
        <dbReference type="Proteomes" id="UP000198959"/>
    </source>
</evidence>
<dbReference type="EMBL" id="FMHW01000002">
    <property type="protein sequence ID" value="SCL20782.1"/>
    <property type="molecule type" value="Genomic_DNA"/>
</dbReference>
<dbReference type="InterPro" id="IPR036736">
    <property type="entry name" value="ACP-like_sf"/>
</dbReference>
<name>A0A1C6RUM6_9ACTN</name>
<proteinExistence type="predicted"/>
<dbReference type="Gene3D" id="1.10.1200.10">
    <property type="entry name" value="ACP-like"/>
    <property type="match status" value="1"/>
</dbReference>
<reference evidence="3" key="1">
    <citation type="submission" date="2016-06" db="EMBL/GenBank/DDBJ databases">
        <authorList>
            <person name="Varghese N."/>
            <person name="Submissions Spin"/>
        </authorList>
    </citation>
    <scope>NUCLEOTIDE SEQUENCE [LARGE SCALE GENOMIC DNA]</scope>
    <source>
        <strain evidence="3">DSM 43817</strain>
    </source>
</reference>
<dbReference type="Pfam" id="PF00550">
    <property type="entry name" value="PP-binding"/>
    <property type="match status" value="1"/>
</dbReference>
<sequence>MTEQAWTAPFEETLRRYLTLLPPGTPISEDLSLATYGVDSLATVSLLLDLEEAFDVTFPDHLLTESTFATPAGLWAVIDSLLVHDSAR</sequence>
<dbReference type="RefSeq" id="WP_091639766.1">
    <property type="nucleotide sequence ID" value="NZ_FMHW01000002.1"/>
</dbReference>